<keyword evidence="4" id="KW-0479">Metal-binding</keyword>
<dbReference type="Gene3D" id="3.60.140.10">
    <property type="entry name" value="CNF1/YfiH-like putative cysteine hydrolases"/>
    <property type="match status" value="1"/>
</dbReference>
<comment type="similarity">
    <text evidence="2 9">Belongs to the purine nucleoside phosphorylase YfiH/LACC1 family.</text>
</comment>
<comment type="catalytic activity">
    <reaction evidence="6">
        <text>adenosine + H2O + H(+) = inosine + NH4(+)</text>
        <dbReference type="Rhea" id="RHEA:24408"/>
        <dbReference type="ChEBI" id="CHEBI:15377"/>
        <dbReference type="ChEBI" id="CHEBI:15378"/>
        <dbReference type="ChEBI" id="CHEBI:16335"/>
        <dbReference type="ChEBI" id="CHEBI:17596"/>
        <dbReference type="ChEBI" id="CHEBI:28938"/>
        <dbReference type="EC" id="3.5.4.4"/>
    </reaction>
    <physiologicalReaction direction="left-to-right" evidence="6">
        <dbReference type="Rhea" id="RHEA:24409"/>
    </physiologicalReaction>
</comment>
<feature type="region of interest" description="Disordered" evidence="10">
    <location>
        <begin position="210"/>
        <end position="230"/>
    </location>
</feature>
<comment type="caution">
    <text evidence="11">The sequence shown here is derived from an EMBL/GenBank/DDBJ whole genome shotgun (WGS) entry which is preliminary data.</text>
</comment>
<evidence type="ECO:0000256" key="6">
    <source>
        <dbReference type="ARBA" id="ARBA00047989"/>
    </source>
</evidence>
<dbReference type="CDD" id="cd16833">
    <property type="entry name" value="YfiH"/>
    <property type="match status" value="1"/>
</dbReference>
<reference evidence="11 12" key="1">
    <citation type="journal article" date="2021" name="Genome Biol. Evol.">
        <title>The evolution of interdependence in a four-way mealybug symbiosis.</title>
        <authorList>
            <person name="Garber A.I."/>
            <person name="Kupper M."/>
            <person name="Laetsch D.R."/>
            <person name="Weldon S.R."/>
            <person name="Ladinsky M.S."/>
            <person name="Bjorkman P.J."/>
            <person name="McCutcheon J.P."/>
        </authorList>
    </citation>
    <scope>NUCLEOTIDE SEQUENCE [LARGE SCALE GENOMIC DNA]</scope>
    <source>
        <strain evidence="11">SOD</strain>
    </source>
</reference>
<evidence type="ECO:0000256" key="3">
    <source>
        <dbReference type="ARBA" id="ARBA00022679"/>
    </source>
</evidence>
<sequence length="251" mass="26868">MNAYSSLLSPIPRVVHGFGDKASLMPERLQSWQMTLPDKKQVHGTAIGWVRRPGEAPGELDGVITDVPGILLTVLTADCLPVLFCRRDGRRIGAVHAGWRGLLAGILGQFAATLDAVGDKPSQWVAAIGPAAGPCCYEVSQALVDEFRQQLPLSAAVIAPRPRHLDLAAIARLQLLTLGFVAVDTIGHCTLCCPAPGPAECLRYTSFRRNSQQRERDPAHPSISGRNQHSGLIMLPDDAAECNAGVDVMGK</sequence>
<dbReference type="InterPro" id="IPR003730">
    <property type="entry name" value="Cu_polyphenol_OxRdtase"/>
</dbReference>
<evidence type="ECO:0000256" key="7">
    <source>
        <dbReference type="ARBA" id="ARBA00048968"/>
    </source>
</evidence>
<keyword evidence="12" id="KW-1185">Reference proteome</keyword>
<dbReference type="InterPro" id="IPR011324">
    <property type="entry name" value="Cytotoxic_necrot_fac-like_cat"/>
</dbReference>
<comment type="catalytic activity">
    <reaction evidence="1">
        <text>inosine + phosphate = alpha-D-ribose 1-phosphate + hypoxanthine</text>
        <dbReference type="Rhea" id="RHEA:27646"/>
        <dbReference type="ChEBI" id="CHEBI:17368"/>
        <dbReference type="ChEBI" id="CHEBI:17596"/>
        <dbReference type="ChEBI" id="CHEBI:43474"/>
        <dbReference type="ChEBI" id="CHEBI:57720"/>
        <dbReference type="EC" id="2.4.2.1"/>
    </reaction>
    <physiologicalReaction direction="left-to-right" evidence="1">
        <dbReference type="Rhea" id="RHEA:27647"/>
    </physiologicalReaction>
</comment>
<keyword evidence="3" id="KW-0808">Transferase</keyword>
<protein>
    <recommendedName>
        <fullName evidence="9">Purine nucleoside phosphorylase</fullName>
    </recommendedName>
</protein>
<comment type="catalytic activity">
    <reaction evidence="7">
        <text>adenosine + phosphate = alpha-D-ribose 1-phosphate + adenine</text>
        <dbReference type="Rhea" id="RHEA:27642"/>
        <dbReference type="ChEBI" id="CHEBI:16335"/>
        <dbReference type="ChEBI" id="CHEBI:16708"/>
        <dbReference type="ChEBI" id="CHEBI:43474"/>
        <dbReference type="ChEBI" id="CHEBI:57720"/>
        <dbReference type="EC" id="2.4.2.1"/>
    </reaction>
    <physiologicalReaction direction="left-to-right" evidence="7">
        <dbReference type="Rhea" id="RHEA:27643"/>
    </physiologicalReaction>
</comment>
<comment type="catalytic activity">
    <reaction evidence="8">
        <text>S-methyl-5'-thioadenosine + phosphate = 5-(methylsulfanyl)-alpha-D-ribose 1-phosphate + adenine</text>
        <dbReference type="Rhea" id="RHEA:11852"/>
        <dbReference type="ChEBI" id="CHEBI:16708"/>
        <dbReference type="ChEBI" id="CHEBI:17509"/>
        <dbReference type="ChEBI" id="CHEBI:43474"/>
        <dbReference type="ChEBI" id="CHEBI:58533"/>
        <dbReference type="EC" id="2.4.2.28"/>
    </reaction>
    <physiologicalReaction direction="left-to-right" evidence="8">
        <dbReference type="Rhea" id="RHEA:11853"/>
    </physiologicalReaction>
</comment>
<evidence type="ECO:0000256" key="8">
    <source>
        <dbReference type="ARBA" id="ARBA00049893"/>
    </source>
</evidence>
<evidence type="ECO:0000313" key="11">
    <source>
        <dbReference type="EMBL" id="MBT9433038.1"/>
    </source>
</evidence>
<proteinExistence type="inferred from homology"/>
<evidence type="ECO:0000256" key="4">
    <source>
        <dbReference type="ARBA" id="ARBA00022723"/>
    </source>
</evidence>
<evidence type="ECO:0000256" key="10">
    <source>
        <dbReference type="SAM" id="MobiDB-lite"/>
    </source>
</evidence>
<evidence type="ECO:0000313" key="12">
    <source>
        <dbReference type="Proteomes" id="UP000811282"/>
    </source>
</evidence>
<evidence type="ECO:0000256" key="5">
    <source>
        <dbReference type="ARBA" id="ARBA00022833"/>
    </source>
</evidence>
<dbReference type="PANTHER" id="PTHR30616:SF3">
    <property type="entry name" value="PURINE NUCLEOSIDE PHOSPHORYLASE"/>
    <property type="match status" value="1"/>
</dbReference>
<name>A0ABS5YDM0_9GAMM</name>
<dbReference type="Proteomes" id="UP000811282">
    <property type="component" value="Unassembled WGS sequence"/>
</dbReference>
<organism evidence="11 12">
    <name type="scientific">Candidatus Sodalis endolongispinus</name>
    <dbReference type="NCBI Taxonomy" id="2812662"/>
    <lineage>
        <taxon>Bacteria</taxon>
        <taxon>Pseudomonadati</taxon>
        <taxon>Pseudomonadota</taxon>
        <taxon>Gammaproteobacteria</taxon>
        <taxon>Enterobacterales</taxon>
        <taxon>Bruguierivoracaceae</taxon>
        <taxon>Sodalis</taxon>
    </lineage>
</organism>
<evidence type="ECO:0000256" key="9">
    <source>
        <dbReference type="RuleBase" id="RU361274"/>
    </source>
</evidence>
<dbReference type="PANTHER" id="PTHR30616">
    <property type="entry name" value="UNCHARACTERIZED PROTEIN YFIH"/>
    <property type="match status" value="1"/>
</dbReference>
<dbReference type="NCBIfam" id="TIGR00726">
    <property type="entry name" value="peptidoglycan editing factor PgeF"/>
    <property type="match status" value="1"/>
</dbReference>
<dbReference type="EMBL" id="JAFJYC010000002">
    <property type="protein sequence ID" value="MBT9433038.1"/>
    <property type="molecule type" value="Genomic_DNA"/>
</dbReference>
<dbReference type="InterPro" id="IPR038371">
    <property type="entry name" value="Cu_polyphenol_OxRdtase_sf"/>
</dbReference>
<evidence type="ECO:0000256" key="1">
    <source>
        <dbReference type="ARBA" id="ARBA00000553"/>
    </source>
</evidence>
<dbReference type="RefSeq" id="WP_215670542.1">
    <property type="nucleotide sequence ID" value="NZ_JAFJYC010000002.1"/>
</dbReference>
<keyword evidence="5" id="KW-0862">Zinc</keyword>
<dbReference type="SUPFAM" id="SSF64438">
    <property type="entry name" value="CNF1/YfiH-like putative cysteine hydrolases"/>
    <property type="match status" value="1"/>
</dbReference>
<dbReference type="Pfam" id="PF02578">
    <property type="entry name" value="Cu-oxidase_4"/>
    <property type="match status" value="1"/>
</dbReference>
<accession>A0ABS5YDM0</accession>
<gene>
    <name evidence="11" type="primary">pgeF</name>
    <name evidence="11" type="ORF">JZM24_14530</name>
</gene>
<evidence type="ECO:0000256" key="2">
    <source>
        <dbReference type="ARBA" id="ARBA00007353"/>
    </source>
</evidence>